<dbReference type="Proteomes" id="UP001189429">
    <property type="component" value="Unassembled WGS sequence"/>
</dbReference>
<evidence type="ECO:0000313" key="3">
    <source>
        <dbReference type="Proteomes" id="UP001189429"/>
    </source>
</evidence>
<evidence type="ECO:0000256" key="1">
    <source>
        <dbReference type="SAM" id="MobiDB-lite"/>
    </source>
</evidence>
<sequence>RRRRRRRRTRKSRGRERRRALRLRHGARARCPIGARPSPRPSCTAPAAGEPGGRPCLAVPPLDTSVPEASVGGGERGGDVRRRRHSQSKRFRRGSRRTMAAQPRGVAPSGAALRADGGPLGGHAGTPRRGPAASARVRPGRGQRSSRGGPTAS</sequence>
<protein>
    <submittedName>
        <fullName evidence="2">Uncharacterized protein</fullName>
    </submittedName>
</protein>
<feature type="compositionally biased region" description="Basic residues" evidence="1">
    <location>
        <begin position="81"/>
        <end position="96"/>
    </location>
</feature>
<reference evidence="2" key="1">
    <citation type="submission" date="2023-10" db="EMBL/GenBank/DDBJ databases">
        <authorList>
            <person name="Chen Y."/>
            <person name="Shah S."/>
            <person name="Dougan E. K."/>
            <person name="Thang M."/>
            <person name="Chan C."/>
        </authorList>
    </citation>
    <scope>NUCLEOTIDE SEQUENCE [LARGE SCALE GENOMIC DNA]</scope>
</reference>
<dbReference type="EMBL" id="CAUYUJ010015075">
    <property type="protein sequence ID" value="CAK0849600.1"/>
    <property type="molecule type" value="Genomic_DNA"/>
</dbReference>
<feature type="compositionally biased region" description="Basic residues" evidence="1">
    <location>
        <begin position="1"/>
        <end position="28"/>
    </location>
</feature>
<feature type="non-terminal residue" evidence="2">
    <location>
        <position position="1"/>
    </location>
</feature>
<proteinExistence type="predicted"/>
<evidence type="ECO:0000313" key="2">
    <source>
        <dbReference type="EMBL" id="CAK0849600.1"/>
    </source>
</evidence>
<keyword evidence="3" id="KW-1185">Reference proteome</keyword>
<feature type="compositionally biased region" description="Low complexity" evidence="1">
    <location>
        <begin position="140"/>
        <end position="153"/>
    </location>
</feature>
<name>A0ABN9TU64_9DINO</name>
<organism evidence="2 3">
    <name type="scientific">Prorocentrum cordatum</name>
    <dbReference type="NCBI Taxonomy" id="2364126"/>
    <lineage>
        <taxon>Eukaryota</taxon>
        <taxon>Sar</taxon>
        <taxon>Alveolata</taxon>
        <taxon>Dinophyceae</taxon>
        <taxon>Prorocentrales</taxon>
        <taxon>Prorocentraceae</taxon>
        <taxon>Prorocentrum</taxon>
    </lineage>
</organism>
<feature type="region of interest" description="Disordered" evidence="1">
    <location>
        <begin position="1"/>
        <end position="153"/>
    </location>
</feature>
<gene>
    <name evidence="2" type="ORF">PCOR1329_LOCUS42255</name>
</gene>
<feature type="non-terminal residue" evidence="2">
    <location>
        <position position="153"/>
    </location>
</feature>
<accession>A0ABN9TU64</accession>
<comment type="caution">
    <text evidence="2">The sequence shown here is derived from an EMBL/GenBank/DDBJ whole genome shotgun (WGS) entry which is preliminary data.</text>
</comment>